<keyword evidence="7" id="KW-0496">Mitochondrion</keyword>
<feature type="transmembrane region" description="Helical" evidence="5">
    <location>
        <begin position="115"/>
        <end position="134"/>
    </location>
</feature>
<dbReference type="AlphaFoldDB" id="A0A8F0FCB6"/>
<evidence type="ECO:0000256" key="3">
    <source>
        <dbReference type="ARBA" id="ARBA00022989"/>
    </source>
</evidence>
<dbReference type="InterPro" id="IPR001750">
    <property type="entry name" value="ND/Mrp_TM"/>
</dbReference>
<sequence length="496" mass="55168">MKFALIFQNDTAAFLPELFLAISILVVLLYGSFVGVSAASLYTYLTPSMVRLTSTILFLGLFLVLNNPVESQTLWNAIFVTDHIGTWSKLIVLLGLIFCVSVSQSYMFSARFRAYEFFVFIIGIGLSLCLLVSSYDLLSIYLNMEFLSLIFYVLAAWKNNSYFSVEAGLKYFILGSIASIFFLFGASLIYFVMGTTNLGSLTLLTESLLISSPLLYLGLVCMVSALLFKIGAAPYHMWIADVYEGAPTLVGFIFAVIPKFSFFVIILRLSFTSFWSFFPSLWENFFCSCGLLSLFIGCICGLGETKIKRLLAFSSVGHVGFLCLGLASGNIEGIQAVLFYLLIYMLTAAFLWVYLLYLDLSSTSGSALLTFSDSIGLIRSNPLIGFGVTLMIFSLAGIPPFGGFFAKLNIFVSLVESSFYIVSVFVVIGSVISAFYYIRLIKIFYFENNNNWFFFAPLDKGAALVLVLSGLTIIFFMFSPNIFYLLTYKVGLSFMF</sequence>
<feature type="transmembrane region" description="Helical" evidence="5">
    <location>
        <begin position="87"/>
        <end position="108"/>
    </location>
</feature>
<keyword evidence="3 5" id="KW-1133">Transmembrane helix</keyword>
<feature type="transmembrane region" description="Helical" evidence="5">
    <location>
        <begin position="140"/>
        <end position="157"/>
    </location>
</feature>
<dbReference type="PANTHER" id="PTHR22773">
    <property type="entry name" value="NADH DEHYDROGENASE"/>
    <property type="match status" value="1"/>
</dbReference>
<dbReference type="GO" id="GO:0042773">
    <property type="term" value="P:ATP synthesis coupled electron transport"/>
    <property type="evidence" value="ECO:0007669"/>
    <property type="project" value="InterPro"/>
</dbReference>
<proteinExistence type="inferred from homology"/>
<dbReference type="GO" id="GO:0016020">
    <property type="term" value="C:membrane"/>
    <property type="evidence" value="ECO:0007669"/>
    <property type="project" value="UniProtKB-SubCell"/>
</dbReference>
<organism evidence="7">
    <name type="scientific">Ecklonia arborea</name>
    <dbReference type="NCBI Taxonomy" id="1849970"/>
    <lineage>
        <taxon>Eukaryota</taxon>
        <taxon>Sar</taxon>
        <taxon>Stramenopiles</taxon>
        <taxon>Ochrophyta</taxon>
        <taxon>PX clade</taxon>
        <taxon>Phaeophyceae</taxon>
        <taxon>Laminariales</taxon>
        <taxon>Lessoniaceae</taxon>
        <taxon>Ecklonia</taxon>
    </lineage>
</organism>
<evidence type="ECO:0000256" key="2">
    <source>
        <dbReference type="ARBA" id="ARBA00022692"/>
    </source>
</evidence>
<accession>A0A8F0FCB6</accession>
<feature type="transmembrane region" description="Helical" evidence="5">
    <location>
        <begin position="418"/>
        <end position="440"/>
    </location>
</feature>
<feature type="transmembrane region" description="Helical" evidence="5">
    <location>
        <begin position="208"/>
        <end position="228"/>
    </location>
</feature>
<feature type="transmembrane region" description="Helical" evidence="5">
    <location>
        <begin position="249"/>
        <end position="269"/>
    </location>
</feature>
<feature type="transmembrane region" description="Helical" evidence="5">
    <location>
        <begin position="383"/>
        <end position="406"/>
    </location>
</feature>
<gene>
    <name evidence="7" type="primary">nad2</name>
</gene>
<protein>
    <submittedName>
        <fullName evidence="7">NADH dehydrogenase subunit 2</fullName>
    </submittedName>
</protein>
<name>A0A8F0FCB6_9PHAE</name>
<reference evidence="7" key="1">
    <citation type="journal article" date="2021" name="Genome Biol. Evol.">
        <title>Genomic rearrangements and sequence evolution across brown algal organelles.</title>
        <authorList>
            <person name="Starko S."/>
            <person name="Bringloe T.T."/>
            <person name="Gomez M.S."/>
            <person name="Darby H."/>
            <person name="Graham S.W."/>
            <person name="Martone P.T."/>
        </authorList>
    </citation>
    <scope>NUCLEOTIDE SEQUENCE</scope>
</reference>
<evidence type="ECO:0000256" key="1">
    <source>
        <dbReference type="ARBA" id="ARBA00004141"/>
    </source>
</evidence>
<feature type="transmembrane region" description="Helical" evidence="5">
    <location>
        <begin position="20"/>
        <end position="42"/>
    </location>
</feature>
<evidence type="ECO:0000259" key="6">
    <source>
        <dbReference type="Pfam" id="PF00361"/>
    </source>
</evidence>
<comment type="subcellular location">
    <subcellularLocation>
        <location evidence="1">Membrane</location>
        <topology evidence="1">Multi-pass membrane protein</topology>
    </subcellularLocation>
</comment>
<dbReference type="EMBL" id="MZ156048">
    <property type="protein sequence ID" value="QWK44346.1"/>
    <property type="molecule type" value="Genomic_DNA"/>
</dbReference>
<dbReference type="HAMAP" id="MF_00445">
    <property type="entry name" value="NDH1_NuoN_1"/>
    <property type="match status" value="1"/>
</dbReference>
<keyword evidence="2 5" id="KW-0812">Transmembrane</keyword>
<dbReference type="GO" id="GO:0008137">
    <property type="term" value="F:NADH dehydrogenase (ubiquinone) activity"/>
    <property type="evidence" value="ECO:0007669"/>
    <property type="project" value="InterPro"/>
</dbReference>
<feature type="domain" description="NADH:quinone oxidoreductase/Mrp antiporter transmembrane" evidence="6">
    <location>
        <begin position="134"/>
        <end position="433"/>
    </location>
</feature>
<feature type="transmembrane region" description="Helical" evidence="5">
    <location>
        <begin position="337"/>
        <end position="357"/>
    </location>
</feature>
<feature type="transmembrane region" description="Helical" evidence="5">
    <location>
        <begin position="281"/>
        <end position="303"/>
    </location>
</feature>
<dbReference type="Pfam" id="PF00361">
    <property type="entry name" value="Proton_antipo_M"/>
    <property type="match status" value="1"/>
</dbReference>
<keyword evidence="4 5" id="KW-0472">Membrane</keyword>
<evidence type="ECO:0000313" key="7">
    <source>
        <dbReference type="EMBL" id="QWK44346.1"/>
    </source>
</evidence>
<dbReference type="NCBIfam" id="TIGR01770">
    <property type="entry name" value="NDH_I_N"/>
    <property type="match status" value="1"/>
</dbReference>
<feature type="transmembrane region" description="Helical" evidence="5">
    <location>
        <begin position="310"/>
        <end position="331"/>
    </location>
</feature>
<feature type="transmembrane region" description="Helical" evidence="5">
    <location>
        <begin position="169"/>
        <end position="193"/>
    </location>
</feature>
<evidence type="ECO:0000256" key="5">
    <source>
        <dbReference type="SAM" id="Phobius"/>
    </source>
</evidence>
<geneLocation type="mitochondrion" evidence="7"/>
<evidence type="ECO:0000256" key="4">
    <source>
        <dbReference type="ARBA" id="ARBA00023136"/>
    </source>
</evidence>
<feature type="transmembrane region" description="Helical" evidence="5">
    <location>
        <begin position="49"/>
        <end position="67"/>
    </location>
</feature>
<feature type="transmembrane region" description="Helical" evidence="5">
    <location>
        <begin position="461"/>
        <end position="486"/>
    </location>
</feature>
<dbReference type="InterPro" id="IPR010096">
    <property type="entry name" value="NADH-Q_OxRdtase_suN/2"/>
</dbReference>